<evidence type="ECO:0000256" key="1">
    <source>
        <dbReference type="ARBA" id="ARBA00007521"/>
    </source>
</evidence>
<keyword evidence="3" id="KW-0255">Endonuclease</keyword>
<evidence type="ECO:0000313" key="5">
    <source>
        <dbReference type="Proteomes" id="UP000703720"/>
    </source>
</evidence>
<keyword evidence="2" id="KW-1277">Toxin-antitoxin system</keyword>
<name>A0ABS4WNL1_9MICO</name>
<comment type="caution">
    <text evidence="4">The sequence shown here is derived from an EMBL/GenBank/DDBJ whole genome shotgun (WGS) entry which is preliminary data.</text>
</comment>
<keyword evidence="3" id="KW-0540">Nuclease</keyword>
<evidence type="ECO:0000256" key="3">
    <source>
        <dbReference type="PIRNR" id="PIRNR033490"/>
    </source>
</evidence>
<dbReference type="PANTHER" id="PTHR33988:SF1">
    <property type="entry name" value="ENDORIBONUCLEASE MAZF7-RELATED"/>
    <property type="match status" value="1"/>
</dbReference>
<keyword evidence="3 4" id="KW-0378">Hydrolase</keyword>
<dbReference type="EC" id="3.1.-.-" evidence="3"/>
<dbReference type="PANTHER" id="PTHR33988">
    <property type="entry name" value="ENDORIBONUCLEASE MAZF-RELATED"/>
    <property type="match status" value="1"/>
</dbReference>
<gene>
    <name evidence="4" type="ORF">JOF42_001023</name>
</gene>
<reference evidence="4 5" key="1">
    <citation type="submission" date="2021-03" db="EMBL/GenBank/DDBJ databases">
        <title>Sequencing the genomes of 1000 actinobacteria strains.</title>
        <authorList>
            <person name="Klenk H.-P."/>
        </authorList>
    </citation>
    <scope>NUCLEOTIDE SEQUENCE [LARGE SCALE GENOMIC DNA]</scope>
    <source>
        <strain evidence="4 5">DSM 13468</strain>
    </source>
</reference>
<comment type="similarity">
    <text evidence="1 3">Belongs to the PemK/MazF family.</text>
</comment>
<comment type="function">
    <text evidence="3">Toxic component of a type II toxin-antitoxin (TA) system.</text>
</comment>
<sequence length="123" mass="12900">MTDSSIPLLRRGQIVLASLDPAVGSEAGKTRPAMLVSNNAANAAAMRSPRATVTVVPVTSNIARVLPFQVLLPADATGLDRDSKAQAEQVRTIAVSRIVRPVGWAPAELVAAVDEALRLHLSL</sequence>
<dbReference type="SUPFAM" id="SSF50118">
    <property type="entry name" value="Cell growth inhibitor/plasmid maintenance toxic component"/>
    <property type="match status" value="1"/>
</dbReference>
<evidence type="ECO:0000313" key="4">
    <source>
        <dbReference type="EMBL" id="MBP2377528.1"/>
    </source>
</evidence>
<dbReference type="Pfam" id="PF02452">
    <property type="entry name" value="PemK_toxin"/>
    <property type="match status" value="1"/>
</dbReference>
<dbReference type="PIRSF" id="PIRSF033490">
    <property type="entry name" value="MazF"/>
    <property type="match status" value="1"/>
</dbReference>
<dbReference type="Gene3D" id="2.30.30.110">
    <property type="match status" value="1"/>
</dbReference>
<dbReference type="InterPro" id="IPR011067">
    <property type="entry name" value="Plasmid_toxin/cell-grow_inhib"/>
</dbReference>
<proteinExistence type="inferred from homology"/>
<evidence type="ECO:0000256" key="2">
    <source>
        <dbReference type="ARBA" id="ARBA00022649"/>
    </source>
</evidence>
<dbReference type="EMBL" id="JAGIOA010000001">
    <property type="protein sequence ID" value="MBP2377528.1"/>
    <property type="molecule type" value="Genomic_DNA"/>
</dbReference>
<dbReference type="InterPro" id="IPR003477">
    <property type="entry name" value="PemK-like"/>
</dbReference>
<dbReference type="GO" id="GO:0016787">
    <property type="term" value="F:hydrolase activity"/>
    <property type="evidence" value="ECO:0007669"/>
    <property type="project" value="UniProtKB-KW"/>
</dbReference>
<keyword evidence="5" id="KW-1185">Reference proteome</keyword>
<dbReference type="RefSeq" id="WP_210096870.1">
    <property type="nucleotide sequence ID" value="NZ_BAAAIO010000001.1"/>
</dbReference>
<protein>
    <recommendedName>
        <fullName evidence="3">mRNA interferase</fullName>
        <ecNumber evidence="3">3.1.-.-</ecNumber>
    </recommendedName>
</protein>
<organism evidence="4 5">
    <name type="scientific">Microbacterium phyllosphaerae</name>
    <dbReference type="NCBI Taxonomy" id="124798"/>
    <lineage>
        <taxon>Bacteria</taxon>
        <taxon>Bacillati</taxon>
        <taxon>Actinomycetota</taxon>
        <taxon>Actinomycetes</taxon>
        <taxon>Micrococcales</taxon>
        <taxon>Microbacteriaceae</taxon>
        <taxon>Microbacterium</taxon>
    </lineage>
</organism>
<accession>A0ABS4WNL1</accession>
<dbReference type="Proteomes" id="UP000703720">
    <property type="component" value="Unassembled WGS sequence"/>
</dbReference>